<dbReference type="RefSeq" id="WP_169202935.1">
    <property type="nucleotide sequence ID" value="NZ_CP059467.1"/>
</dbReference>
<feature type="transmembrane region" description="Helical" evidence="9">
    <location>
        <begin position="146"/>
        <end position="172"/>
    </location>
</feature>
<gene>
    <name evidence="11" type="ORF">GPA24_12505</name>
</gene>
<evidence type="ECO:0000313" key="12">
    <source>
        <dbReference type="Proteomes" id="UP000633943"/>
    </source>
</evidence>
<evidence type="ECO:0000256" key="6">
    <source>
        <dbReference type="ARBA" id="ARBA00022989"/>
    </source>
</evidence>
<dbReference type="InterPro" id="IPR047817">
    <property type="entry name" value="ABC2_TM_bact-type"/>
</dbReference>
<organism evidence="11 12">
    <name type="scientific">Aromatoleum bremense</name>
    <dbReference type="NCBI Taxonomy" id="76115"/>
    <lineage>
        <taxon>Bacteria</taxon>
        <taxon>Pseudomonadati</taxon>
        <taxon>Pseudomonadota</taxon>
        <taxon>Betaproteobacteria</taxon>
        <taxon>Rhodocyclales</taxon>
        <taxon>Rhodocyclaceae</taxon>
        <taxon>Aromatoleum</taxon>
    </lineage>
</organism>
<proteinExistence type="inferred from homology"/>
<comment type="subcellular location">
    <subcellularLocation>
        <location evidence="9">Cell inner membrane</location>
        <topology evidence="9">Multi-pass membrane protein</topology>
    </subcellularLocation>
    <subcellularLocation>
        <location evidence="1">Cell membrane</location>
        <topology evidence="1">Multi-pass membrane protein</topology>
    </subcellularLocation>
</comment>
<keyword evidence="7" id="KW-0625">Polysaccharide transport</keyword>
<comment type="caution">
    <text evidence="11">The sequence shown here is derived from an EMBL/GenBank/DDBJ whole genome shotgun (WGS) entry which is preliminary data.</text>
</comment>
<evidence type="ECO:0000256" key="3">
    <source>
        <dbReference type="ARBA" id="ARBA00022448"/>
    </source>
</evidence>
<dbReference type="Pfam" id="PF01061">
    <property type="entry name" value="ABC2_membrane"/>
    <property type="match status" value="1"/>
</dbReference>
<name>A0ABX1NWF4_9RHOO</name>
<feature type="transmembrane region" description="Helical" evidence="9">
    <location>
        <begin position="104"/>
        <end position="134"/>
    </location>
</feature>
<feature type="transmembrane region" description="Helical" evidence="9">
    <location>
        <begin position="232"/>
        <end position="253"/>
    </location>
</feature>
<reference evidence="11 12" key="1">
    <citation type="submission" date="2019-12" db="EMBL/GenBank/DDBJ databases">
        <title>Comparative genomics gives insights into the taxonomy of the Azoarcus-Aromatoleum group and reveals separate origins of nif in the plant-associated Azoarcus and non-plant-associated Aromatoleum sub-groups.</title>
        <authorList>
            <person name="Lafos M."/>
            <person name="Maluk M."/>
            <person name="Batista M."/>
            <person name="Junghare M."/>
            <person name="Carmona M."/>
            <person name="Faoro H."/>
            <person name="Cruz L.M."/>
            <person name="Battistoni F."/>
            <person name="De Souza E."/>
            <person name="Pedrosa F."/>
            <person name="Chen W.-M."/>
            <person name="Poole P.S."/>
            <person name="Dixon R.A."/>
            <person name="James E.K."/>
        </authorList>
    </citation>
    <scope>NUCLEOTIDE SEQUENCE [LARGE SCALE GENOMIC DNA]</scope>
    <source>
        <strain evidence="11 12">PbN1</strain>
    </source>
</reference>
<dbReference type="PANTHER" id="PTHR30413:SF10">
    <property type="entry name" value="CAPSULE POLYSACCHARIDE EXPORT INNER-MEMBRANE PROTEIN CTRC"/>
    <property type="match status" value="1"/>
</dbReference>
<keyword evidence="12" id="KW-1185">Reference proteome</keyword>
<feature type="transmembrane region" description="Helical" evidence="9">
    <location>
        <begin position="67"/>
        <end position="84"/>
    </location>
</feature>
<keyword evidence="6 9" id="KW-1133">Transmembrane helix</keyword>
<keyword evidence="5 9" id="KW-0812">Transmembrane</keyword>
<protein>
    <recommendedName>
        <fullName evidence="9">Transport permease protein</fullName>
    </recommendedName>
</protein>
<keyword evidence="8 9" id="KW-0472">Membrane</keyword>
<evidence type="ECO:0000313" key="11">
    <source>
        <dbReference type="EMBL" id="NMG16350.1"/>
    </source>
</evidence>
<keyword evidence="4 9" id="KW-1003">Cell membrane</keyword>
<dbReference type="PROSITE" id="PS51012">
    <property type="entry name" value="ABC_TM2"/>
    <property type="match status" value="1"/>
</dbReference>
<feature type="domain" description="ABC transmembrane type-2" evidence="10">
    <location>
        <begin position="32"/>
        <end position="256"/>
    </location>
</feature>
<comment type="caution">
    <text evidence="9">Lacks conserved residue(s) required for the propagation of feature annotation.</text>
</comment>
<comment type="similarity">
    <text evidence="2 9">Belongs to the ABC-2 integral membrane protein family.</text>
</comment>
<feature type="transmembrane region" description="Helical" evidence="9">
    <location>
        <begin position="35"/>
        <end position="55"/>
    </location>
</feature>
<keyword evidence="3 9" id="KW-0813">Transport</keyword>
<evidence type="ECO:0000259" key="10">
    <source>
        <dbReference type="PROSITE" id="PS51012"/>
    </source>
</evidence>
<dbReference type="PANTHER" id="PTHR30413">
    <property type="entry name" value="INNER MEMBRANE TRANSPORT PERMEASE"/>
    <property type="match status" value="1"/>
</dbReference>
<sequence length="264" mass="29422">MIQNISSAWTYRGFILSSILNELRIRFAGSRLGGLWMLLHPLIEVLMYALVLSSLMSTRLAGIDNRFSYAIYLTAGILAWTLFSETVNRCLNVFVSNAHLLKKIAFPAICLPLIVSGSALTNNLLLLVAITFIFGLVGHFPGTEFLFLPLLVMTTVVFGLGLGLILGTLNVFMRDVGQIVPVILQFGFWLTPIVYPEQTIPEAYRWLFVLNPMYHLSSAYQSILVFHQMPSFTGVSAVLVLGIGLLMLSMSLYRRAKPEIVDML</sequence>
<evidence type="ECO:0000256" key="7">
    <source>
        <dbReference type="ARBA" id="ARBA00023047"/>
    </source>
</evidence>
<dbReference type="Proteomes" id="UP000633943">
    <property type="component" value="Unassembled WGS sequence"/>
</dbReference>
<evidence type="ECO:0000256" key="2">
    <source>
        <dbReference type="ARBA" id="ARBA00007783"/>
    </source>
</evidence>
<evidence type="ECO:0000256" key="8">
    <source>
        <dbReference type="ARBA" id="ARBA00023136"/>
    </source>
</evidence>
<accession>A0ABX1NWF4</accession>
<dbReference type="InterPro" id="IPR013525">
    <property type="entry name" value="ABC2_TM"/>
</dbReference>
<keyword evidence="7" id="KW-0762">Sugar transport</keyword>
<dbReference type="EMBL" id="WTVP01000033">
    <property type="protein sequence ID" value="NMG16350.1"/>
    <property type="molecule type" value="Genomic_DNA"/>
</dbReference>
<evidence type="ECO:0000256" key="4">
    <source>
        <dbReference type="ARBA" id="ARBA00022475"/>
    </source>
</evidence>
<evidence type="ECO:0000256" key="5">
    <source>
        <dbReference type="ARBA" id="ARBA00022692"/>
    </source>
</evidence>
<evidence type="ECO:0000256" key="9">
    <source>
        <dbReference type="RuleBase" id="RU361157"/>
    </source>
</evidence>
<evidence type="ECO:0000256" key="1">
    <source>
        <dbReference type="ARBA" id="ARBA00004651"/>
    </source>
</evidence>